<dbReference type="EMBL" id="FPAB01000008">
    <property type="protein sequence ID" value="SFT13677.1"/>
    <property type="molecule type" value="Genomic_DNA"/>
</dbReference>
<dbReference type="InterPro" id="IPR045652">
    <property type="entry name" value="DUF6397"/>
</dbReference>
<name>A0A1I6VJ56_9ACTN</name>
<feature type="compositionally biased region" description="Pro residues" evidence="1">
    <location>
        <begin position="24"/>
        <end position="53"/>
    </location>
</feature>
<proteinExistence type="predicted"/>
<accession>A0A1I6VJ56</accession>
<sequence>MSPHTTQPHTEPSTPGERGGIAPPHHPAQPSPAQPSPAQPSPAQPSPARPSPARPGIVTAAPPLLGGEDDVRPRPGDVPTGAWTRGTRTVARELGLRRHEFEAAIELGALPTLPCAGPPWRRRVPRAALDRLRGDRRTRAGLRDRVHLVNATDGAALLGISTARFTRLARGGCFSPVGFHLNRYQALVWRYSARELRDFAGYCPHLLRGRAPDGLRRALAAGTDWRPRKWRGRRTALLARQATGPWEKAAVPAALLEPPTLRELVPDPEERTRLRLLRPPLLPADPGGTRTDRIREILRATDPDEIRWYRSLLGRHLTEARAARPAPGEEPAPCTAR</sequence>
<dbReference type="Pfam" id="PF19934">
    <property type="entry name" value="DUF6397"/>
    <property type="match status" value="1"/>
</dbReference>
<dbReference type="STRING" id="1176198.SAMN05444716_108155"/>
<keyword evidence="3" id="KW-1185">Reference proteome</keyword>
<evidence type="ECO:0000313" key="2">
    <source>
        <dbReference type="EMBL" id="SFT13677.1"/>
    </source>
</evidence>
<reference evidence="3" key="1">
    <citation type="submission" date="2016-10" db="EMBL/GenBank/DDBJ databases">
        <authorList>
            <person name="Varghese N."/>
            <person name="Submissions S."/>
        </authorList>
    </citation>
    <scope>NUCLEOTIDE SEQUENCE [LARGE SCALE GENOMIC DNA]</scope>
    <source>
        <strain evidence="3">CGMCC 4.7047</strain>
    </source>
</reference>
<gene>
    <name evidence="2" type="ORF">SAMN05444716_108155</name>
</gene>
<evidence type="ECO:0000256" key="1">
    <source>
        <dbReference type="SAM" id="MobiDB-lite"/>
    </source>
</evidence>
<dbReference type="RefSeq" id="WP_175543071.1">
    <property type="nucleotide sequence ID" value="NZ_FPAB01000008.1"/>
</dbReference>
<feature type="region of interest" description="Disordered" evidence="1">
    <location>
        <begin position="1"/>
        <end position="83"/>
    </location>
</feature>
<organism evidence="2 3">
    <name type="scientific">Streptomyces harbinensis</name>
    <dbReference type="NCBI Taxonomy" id="1176198"/>
    <lineage>
        <taxon>Bacteria</taxon>
        <taxon>Bacillati</taxon>
        <taxon>Actinomycetota</taxon>
        <taxon>Actinomycetes</taxon>
        <taxon>Kitasatosporales</taxon>
        <taxon>Streptomycetaceae</taxon>
        <taxon>Streptomyces</taxon>
    </lineage>
</organism>
<feature type="compositionally biased region" description="Polar residues" evidence="1">
    <location>
        <begin position="1"/>
        <end position="13"/>
    </location>
</feature>
<evidence type="ECO:0000313" key="3">
    <source>
        <dbReference type="Proteomes" id="UP000198873"/>
    </source>
</evidence>
<dbReference type="AlphaFoldDB" id="A0A1I6VJ56"/>
<protein>
    <submittedName>
        <fullName evidence="2">Uncharacterized protein</fullName>
    </submittedName>
</protein>
<dbReference type="Proteomes" id="UP000198873">
    <property type="component" value="Unassembled WGS sequence"/>
</dbReference>